<reference evidence="1 2" key="1">
    <citation type="submission" date="2018-01" db="EMBL/GenBank/DDBJ databases">
        <title>Cryobacterium sp. nov., from glaciers in China.</title>
        <authorList>
            <person name="Liu Q."/>
            <person name="Xin Y.-H."/>
        </authorList>
    </citation>
    <scope>NUCLEOTIDE SEQUENCE [LARGE SCALE GENOMIC DNA]</scope>
    <source>
        <strain evidence="1 2">TMB1-8</strain>
    </source>
</reference>
<dbReference type="AlphaFoldDB" id="A0A2S3ZKZ9"/>
<organism evidence="1 2">
    <name type="scientific">Cryobacterium zongtaii</name>
    <dbReference type="NCBI Taxonomy" id="1259217"/>
    <lineage>
        <taxon>Bacteria</taxon>
        <taxon>Bacillati</taxon>
        <taxon>Actinomycetota</taxon>
        <taxon>Actinomycetes</taxon>
        <taxon>Micrococcales</taxon>
        <taxon>Microbacteriaceae</taxon>
        <taxon>Cryobacterium</taxon>
    </lineage>
</organism>
<dbReference type="Gene3D" id="1.10.8.1060">
    <property type="entry name" value="Corynebacterium glutamicum thioredoxin-dependent arsenate reductase, N-terminal domain"/>
    <property type="match status" value="1"/>
</dbReference>
<gene>
    <name evidence="1" type="ORF">C3B59_06015</name>
</gene>
<protein>
    <submittedName>
        <fullName evidence="1">Uncharacterized protein</fullName>
    </submittedName>
</protein>
<evidence type="ECO:0000313" key="2">
    <source>
        <dbReference type="Proteomes" id="UP000237104"/>
    </source>
</evidence>
<name>A0A2S3ZKZ9_9MICO</name>
<dbReference type="Proteomes" id="UP000237104">
    <property type="component" value="Unassembled WGS sequence"/>
</dbReference>
<dbReference type="NCBIfam" id="NF046112">
    <property type="entry name" value="MSMEG_6209_Nter"/>
    <property type="match status" value="1"/>
</dbReference>
<evidence type="ECO:0000313" key="1">
    <source>
        <dbReference type="EMBL" id="POH68730.1"/>
    </source>
</evidence>
<accession>A0A2S3ZKZ9</accession>
<sequence length="75" mass="8537">MDTEERQQHEDQAVSQVIDRLAEKFPDRPRSVIEGVVTEERHLLDGKPIRDYVPVLIEHGAKARLREPAQPGIIG</sequence>
<dbReference type="EMBL" id="PPXF01000024">
    <property type="protein sequence ID" value="POH68730.1"/>
    <property type="molecule type" value="Genomic_DNA"/>
</dbReference>
<dbReference type="OrthoDB" id="4277148at2"/>
<proteinExistence type="predicted"/>
<dbReference type="RefSeq" id="WP_103430482.1">
    <property type="nucleotide sequence ID" value="NZ_PPXF01000024.1"/>
</dbReference>
<comment type="caution">
    <text evidence="1">The sequence shown here is derived from an EMBL/GenBank/DDBJ whole genome shotgun (WGS) entry which is preliminary data.</text>
</comment>